<sequence length="1334" mass="149054">MKRTRPNREDYTVGWVSALPIELAAAKEVLDEEHRDIPHMSPTETNVYTLGRIGEHNVVIACLPAGQMGTNSAAAVATQMKATFPSIRFGLMVGVGGGVPSDKIDIRLGDVVISQPDKRHGGVVQYDFGKATPGGFYQTGVLNTPPSVLLSALQTLKANHIRNRNSVSRFLSPINALPIFSLHNAGPDNLFKPTYKHLQGDTCQMCSDKEYVNRIQRQNGEIVIHYGTIASGNQVIKDGITRDKLSSELGGVLCFEMEAAGLMNSFPCLVIRGICDYADSHKNKRWQPYAAAVAAACAKEVLSVIPGTEVHNMQTVEETVNPEEVLREGELQTSHYNMLRSILYDILSQDESFFYHRVQSNYRKLVLKKNDRSDPVYWPYDSLKILLSSLEDYSRAVRFYLIIDAVDESNDDDRRDILELLFNVCSNTKFCIVKVFVASRPVGQVELRKNRFHNFIRLQDETEADIKSFASSLLSDIHFTRFRDQSTSYIVENAQGVFLWVRLIGEELLACEEKGYSEQDMHDFLKSLPTDLEDMYSLMFRKMRGNPLDVRDGMKMFRFVLFARRPLAVDELLHALSIQDDTRAEFKLSYDSFQRRIPSDRRIVHCSGNFLEVKQYSGGSIVQVIHQTVREFFLRDDGCVANSEFNILEKDAHTSISITCIRYFMLCFLDATPAMVPFDITCWTSRHFDAFAKFLQDIPFASYALRHLKHHIDCCQENAHVLEMTHMFVSRLAKCPAAYLLGSWAKIHLKDSSLKNGWGGAAEDFRHKILNVAVRRGYPIATRVLLAVGVDMNITDEDGRTPLWKAADQGHGSVVKQLLDDGADLEPEDIYGQTPLSRAAGNGKETAVKILIEDGANLESRDEQGQTPLSWAAGNGQATVVNLLLREGANLESKDNNDQTPLSWAARNGQETIVELLLEDGANLESRDNHGRTPLSQAAGNGQATVVKILLEEGANLDSKDNSGWTPLIWATECGHQAVVKQLVESGANLESKDLGYGQTLLSRAAGNGQETVVKLLLEEGGNIEFKDNYGWTPLIRATENGHMNVVKLLAESGANLESKDSAYGQTPLSRAARNGHEAIVELLLNHGADIGSKDNHGWTPLSRAQRNGHSAAVKLLIAKGNNLQPEDKISCPKPLPLETENKKTAALQETVHDAMNDASALRVAELINDYRTLHLHISQWMSLDIPPEQQGQRGYKLMTKCFAAAQKLAISDNSLALTQEQNGYEADKEMLTRAILDASTRRFQAHKIYLQLAASIRWHMNRASVLSRHERHEPGEQYATKLQAIDDILQNELSIITDQYVTANLRETDTRAGYWLDEDPPLDMILSWIRSQT</sequence>
<dbReference type="EMBL" id="CVMT01000010">
    <property type="protein sequence ID" value="CRG91689.1"/>
    <property type="molecule type" value="Genomic_DNA"/>
</dbReference>
<dbReference type="STRING" id="28573.A0A0U1M7Y3"/>
<evidence type="ECO:0000256" key="1">
    <source>
        <dbReference type="ARBA" id="ARBA00022737"/>
    </source>
</evidence>
<feature type="repeat" description="ANK" evidence="3">
    <location>
        <begin position="997"/>
        <end position="1029"/>
    </location>
</feature>
<dbReference type="SUPFAM" id="SSF53167">
    <property type="entry name" value="Purine and uridine phosphorylases"/>
    <property type="match status" value="1"/>
</dbReference>
<dbReference type="GO" id="GO:0009116">
    <property type="term" value="P:nucleoside metabolic process"/>
    <property type="evidence" value="ECO:0007669"/>
    <property type="project" value="InterPro"/>
</dbReference>
<dbReference type="Pfam" id="PF01048">
    <property type="entry name" value="PNP_UDP_1"/>
    <property type="match status" value="1"/>
</dbReference>
<dbReference type="InterPro" id="IPR027417">
    <property type="entry name" value="P-loop_NTPase"/>
</dbReference>
<feature type="repeat" description="ANK" evidence="3">
    <location>
        <begin position="897"/>
        <end position="929"/>
    </location>
</feature>
<evidence type="ECO:0000256" key="3">
    <source>
        <dbReference type="PROSITE-ProRule" id="PRU00023"/>
    </source>
</evidence>
<evidence type="ECO:0000259" key="6">
    <source>
        <dbReference type="Pfam" id="PF24883"/>
    </source>
</evidence>
<feature type="domain" description="GPI inositol-deacylase winged helix" evidence="5">
    <location>
        <begin position="555"/>
        <end position="647"/>
    </location>
</feature>
<dbReference type="InterPro" id="IPR056884">
    <property type="entry name" value="NPHP3-like_N"/>
</dbReference>
<evidence type="ECO:0000313" key="7">
    <source>
        <dbReference type="EMBL" id="CRG91689.1"/>
    </source>
</evidence>
<feature type="repeat" description="ANK" evidence="3">
    <location>
        <begin position="831"/>
        <end position="863"/>
    </location>
</feature>
<accession>A0A0U1M7Y3</accession>
<dbReference type="PROSITE" id="PS50088">
    <property type="entry name" value="ANK_REPEAT"/>
    <property type="match status" value="10"/>
</dbReference>
<keyword evidence="1" id="KW-0677">Repeat</keyword>
<feature type="domain" description="Nucleoside phosphorylase" evidence="4">
    <location>
        <begin position="13"/>
        <end position="301"/>
    </location>
</feature>
<dbReference type="Pfam" id="PF22939">
    <property type="entry name" value="WHD_GPIID"/>
    <property type="match status" value="1"/>
</dbReference>
<feature type="repeat" description="ANK" evidence="3">
    <location>
        <begin position="1064"/>
        <end position="1096"/>
    </location>
</feature>
<feature type="repeat" description="ANK" evidence="3">
    <location>
        <begin position="864"/>
        <end position="896"/>
    </location>
</feature>
<reference evidence="7 8" key="1">
    <citation type="submission" date="2015-04" db="EMBL/GenBank/DDBJ databases">
        <authorList>
            <person name="Syromyatnikov M.Y."/>
            <person name="Popov V.N."/>
        </authorList>
    </citation>
    <scope>NUCLEOTIDE SEQUENCE [LARGE SCALE GENOMIC DNA]</scope>
    <source>
        <strain evidence="7">WF-38-12</strain>
    </source>
</reference>
<keyword evidence="2 3" id="KW-0040">ANK repeat</keyword>
<dbReference type="Gene3D" id="1.25.40.20">
    <property type="entry name" value="Ankyrin repeat-containing domain"/>
    <property type="match status" value="3"/>
</dbReference>
<feature type="repeat" description="ANK" evidence="3">
    <location>
        <begin position="930"/>
        <end position="962"/>
    </location>
</feature>
<name>A0A0U1M7Y3_TALIS</name>
<dbReference type="Pfam" id="PF00023">
    <property type="entry name" value="Ank"/>
    <property type="match status" value="1"/>
</dbReference>
<dbReference type="PROSITE" id="PS50297">
    <property type="entry name" value="ANK_REP_REGION"/>
    <property type="match status" value="10"/>
</dbReference>
<keyword evidence="8" id="KW-1185">Reference proteome</keyword>
<feature type="domain" description="Nephrocystin 3-like N-terminal" evidence="6">
    <location>
        <begin position="331"/>
        <end position="440"/>
    </location>
</feature>
<feature type="repeat" description="ANK" evidence="3">
    <location>
        <begin position="963"/>
        <end position="995"/>
    </location>
</feature>
<dbReference type="OMA" id="WEYESLK"/>
<dbReference type="InterPro" id="IPR000845">
    <property type="entry name" value="Nucleoside_phosphorylase_d"/>
</dbReference>
<dbReference type="Pfam" id="PF13606">
    <property type="entry name" value="Ank_3"/>
    <property type="match status" value="1"/>
</dbReference>
<evidence type="ECO:0000259" key="5">
    <source>
        <dbReference type="Pfam" id="PF22939"/>
    </source>
</evidence>
<dbReference type="OrthoDB" id="4222114at2759"/>
<dbReference type="InterPro" id="IPR036770">
    <property type="entry name" value="Ankyrin_rpt-contain_sf"/>
</dbReference>
<dbReference type="InterPro" id="IPR002110">
    <property type="entry name" value="Ankyrin_rpt"/>
</dbReference>
<dbReference type="InterPro" id="IPR035994">
    <property type="entry name" value="Nucleoside_phosphorylase_sf"/>
</dbReference>
<dbReference type="GO" id="GO:0003824">
    <property type="term" value="F:catalytic activity"/>
    <property type="evidence" value="ECO:0007669"/>
    <property type="project" value="InterPro"/>
</dbReference>
<protein>
    <submittedName>
        <fullName evidence="7">Ankyrin repeat domain-containing protein 50</fullName>
    </submittedName>
</protein>
<gene>
    <name evidence="7" type="ORF">PISL3812_08740</name>
</gene>
<proteinExistence type="predicted"/>
<evidence type="ECO:0000259" key="4">
    <source>
        <dbReference type="Pfam" id="PF01048"/>
    </source>
</evidence>
<feature type="repeat" description="ANK" evidence="3">
    <location>
        <begin position="798"/>
        <end position="830"/>
    </location>
</feature>
<evidence type="ECO:0000313" key="8">
    <source>
        <dbReference type="Proteomes" id="UP000054383"/>
    </source>
</evidence>
<dbReference type="PRINTS" id="PR01415">
    <property type="entry name" value="ANKYRIN"/>
</dbReference>
<organism evidence="7 8">
    <name type="scientific">Talaromyces islandicus</name>
    <name type="common">Penicillium islandicum</name>
    <dbReference type="NCBI Taxonomy" id="28573"/>
    <lineage>
        <taxon>Eukaryota</taxon>
        <taxon>Fungi</taxon>
        <taxon>Dikarya</taxon>
        <taxon>Ascomycota</taxon>
        <taxon>Pezizomycotina</taxon>
        <taxon>Eurotiomycetes</taxon>
        <taxon>Eurotiomycetidae</taxon>
        <taxon>Eurotiales</taxon>
        <taxon>Trichocomaceae</taxon>
        <taxon>Talaromyces</taxon>
        <taxon>Talaromyces sect. Islandici</taxon>
    </lineage>
</organism>
<dbReference type="Proteomes" id="UP000054383">
    <property type="component" value="Unassembled WGS sequence"/>
</dbReference>
<dbReference type="SUPFAM" id="SSF48403">
    <property type="entry name" value="Ankyrin repeat"/>
    <property type="match status" value="1"/>
</dbReference>
<dbReference type="PANTHER" id="PTHR24173">
    <property type="entry name" value="ANKYRIN REPEAT CONTAINING"/>
    <property type="match status" value="1"/>
</dbReference>
<dbReference type="SMART" id="SM00248">
    <property type="entry name" value="ANK"/>
    <property type="match status" value="11"/>
</dbReference>
<feature type="repeat" description="ANK" evidence="3">
    <location>
        <begin position="1030"/>
        <end position="1062"/>
    </location>
</feature>
<evidence type="ECO:0000256" key="2">
    <source>
        <dbReference type="ARBA" id="ARBA00023043"/>
    </source>
</evidence>
<dbReference type="Gene3D" id="3.40.50.1580">
    <property type="entry name" value="Nucleoside phosphorylase domain"/>
    <property type="match status" value="1"/>
</dbReference>
<dbReference type="Pfam" id="PF12796">
    <property type="entry name" value="Ank_2"/>
    <property type="match status" value="4"/>
</dbReference>
<dbReference type="PANTHER" id="PTHR24173:SF74">
    <property type="entry name" value="ANKYRIN REPEAT DOMAIN-CONTAINING PROTEIN 16"/>
    <property type="match status" value="1"/>
</dbReference>
<dbReference type="SUPFAM" id="SSF52540">
    <property type="entry name" value="P-loop containing nucleoside triphosphate hydrolases"/>
    <property type="match status" value="1"/>
</dbReference>
<feature type="repeat" description="ANK" evidence="3">
    <location>
        <begin position="1097"/>
        <end position="1129"/>
    </location>
</feature>
<dbReference type="InterPro" id="IPR054471">
    <property type="entry name" value="GPIID_WHD"/>
</dbReference>
<dbReference type="Pfam" id="PF24883">
    <property type="entry name" value="NPHP3_N"/>
    <property type="match status" value="1"/>
</dbReference>